<dbReference type="InterPro" id="IPR001123">
    <property type="entry name" value="LeuE-type"/>
</dbReference>
<dbReference type="AlphaFoldDB" id="A0A940DPZ6"/>
<dbReference type="GO" id="GO:0005886">
    <property type="term" value="C:plasma membrane"/>
    <property type="evidence" value="ECO:0007669"/>
    <property type="project" value="UniProtKB-SubCell"/>
</dbReference>
<name>A0A940DPZ6_9BACT</name>
<proteinExistence type="predicted"/>
<sequence length="216" mass="23392">MIIDILKAFLIGICASAPVGPIAILVIQISLSKGHKAGFVTGLGACLVDTVFSIIAIFALALAQRIIEEHRVVILLAGGLIVTVVGWRMAVSNPFRKVKAGPETRSISLKDFFQALAMGFSNPGAIFVIFALFAFFGLGNSSPHDWKVAPIIIAVSAGAAFYWFCITALLDHFRKRFRLQTILWVNRITGAIIVIIGLALIGEGLFKIIFQRMPVL</sequence>
<feature type="transmembrane region" description="Helical" evidence="6">
    <location>
        <begin position="72"/>
        <end position="91"/>
    </location>
</feature>
<comment type="caution">
    <text evidence="7">The sequence shown here is derived from an EMBL/GenBank/DDBJ whole genome shotgun (WGS) entry which is preliminary data.</text>
</comment>
<dbReference type="EMBL" id="JADILV010000002">
    <property type="protein sequence ID" value="MBO8482522.1"/>
    <property type="molecule type" value="Genomic_DNA"/>
</dbReference>
<comment type="subcellular location">
    <subcellularLocation>
        <location evidence="1">Cell membrane</location>
        <topology evidence="1">Multi-pass membrane protein</topology>
    </subcellularLocation>
</comment>
<feature type="transmembrane region" description="Helical" evidence="6">
    <location>
        <begin position="39"/>
        <end position="60"/>
    </location>
</feature>
<keyword evidence="3 6" id="KW-0812">Transmembrane</keyword>
<evidence type="ECO:0000313" key="8">
    <source>
        <dbReference type="Proteomes" id="UP000725002"/>
    </source>
</evidence>
<evidence type="ECO:0000256" key="3">
    <source>
        <dbReference type="ARBA" id="ARBA00022692"/>
    </source>
</evidence>
<feature type="transmembrane region" description="Helical" evidence="6">
    <location>
        <begin position="148"/>
        <end position="170"/>
    </location>
</feature>
<evidence type="ECO:0000256" key="4">
    <source>
        <dbReference type="ARBA" id="ARBA00022989"/>
    </source>
</evidence>
<reference evidence="7" key="2">
    <citation type="journal article" date="2021" name="PeerJ">
        <title>Extensive microbial diversity within the chicken gut microbiome revealed by metagenomics and culture.</title>
        <authorList>
            <person name="Gilroy R."/>
            <person name="Ravi A."/>
            <person name="Getino M."/>
            <person name="Pursley I."/>
            <person name="Horton D.L."/>
            <person name="Alikhan N.F."/>
            <person name="Baker D."/>
            <person name="Gharbi K."/>
            <person name="Hall N."/>
            <person name="Watson M."/>
            <person name="Adriaenssens E.M."/>
            <person name="Foster-Nyarko E."/>
            <person name="Jarju S."/>
            <person name="Secka A."/>
            <person name="Antonio M."/>
            <person name="Oren A."/>
            <person name="Chaudhuri R.R."/>
            <person name="La Ragione R."/>
            <person name="Hildebrand F."/>
            <person name="Pallen M.J."/>
        </authorList>
    </citation>
    <scope>NUCLEOTIDE SEQUENCE</scope>
    <source>
        <strain evidence="7">G3-8215</strain>
    </source>
</reference>
<dbReference type="Pfam" id="PF01810">
    <property type="entry name" value="LysE"/>
    <property type="match status" value="1"/>
</dbReference>
<evidence type="ECO:0000256" key="1">
    <source>
        <dbReference type="ARBA" id="ARBA00004651"/>
    </source>
</evidence>
<evidence type="ECO:0000256" key="6">
    <source>
        <dbReference type="SAM" id="Phobius"/>
    </source>
</evidence>
<evidence type="ECO:0000256" key="5">
    <source>
        <dbReference type="ARBA" id="ARBA00023136"/>
    </source>
</evidence>
<accession>A0A940DPZ6</accession>
<reference evidence="7" key="1">
    <citation type="submission" date="2020-10" db="EMBL/GenBank/DDBJ databases">
        <authorList>
            <person name="Gilroy R."/>
        </authorList>
    </citation>
    <scope>NUCLEOTIDE SEQUENCE</scope>
    <source>
        <strain evidence="7">G3-8215</strain>
    </source>
</reference>
<dbReference type="PANTHER" id="PTHR30086:SF20">
    <property type="entry name" value="ARGININE EXPORTER PROTEIN ARGO-RELATED"/>
    <property type="match status" value="1"/>
</dbReference>
<protein>
    <submittedName>
        <fullName evidence="7">LysE family transporter</fullName>
    </submittedName>
</protein>
<dbReference type="GO" id="GO:0015171">
    <property type="term" value="F:amino acid transmembrane transporter activity"/>
    <property type="evidence" value="ECO:0007669"/>
    <property type="project" value="TreeGrafter"/>
</dbReference>
<dbReference type="PANTHER" id="PTHR30086">
    <property type="entry name" value="ARGININE EXPORTER PROTEIN ARGO"/>
    <property type="match status" value="1"/>
</dbReference>
<organism evidence="7 8">
    <name type="scientific">Candidatus Cryptobacteroides avicola</name>
    <dbReference type="NCBI Taxonomy" id="2840757"/>
    <lineage>
        <taxon>Bacteria</taxon>
        <taxon>Pseudomonadati</taxon>
        <taxon>Bacteroidota</taxon>
        <taxon>Bacteroidia</taxon>
        <taxon>Bacteroidales</taxon>
        <taxon>Candidatus Cryptobacteroides</taxon>
    </lineage>
</organism>
<evidence type="ECO:0000313" key="7">
    <source>
        <dbReference type="EMBL" id="MBO8482522.1"/>
    </source>
</evidence>
<keyword evidence="2" id="KW-1003">Cell membrane</keyword>
<feature type="transmembrane region" description="Helical" evidence="6">
    <location>
        <begin position="6"/>
        <end position="27"/>
    </location>
</feature>
<feature type="transmembrane region" description="Helical" evidence="6">
    <location>
        <begin position="112"/>
        <end position="136"/>
    </location>
</feature>
<keyword evidence="4 6" id="KW-1133">Transmembrane helix</keyword>
<gene>
    <name evidence="7" type="ORF">IAB75_00140</name>
</gene>
<dbReference type="Proteomes" id="UP000725002">
    <property type="component" value="Unassembled WGS sequence"/>
</dbReference>
<feature type="transmembrane region" description="Helical" evidence="6">
    <location>
        <begin position="191"/>
        <end position="210"/>
    </location>
</feature>
<evidence type="ECO:0000256" key="2">
    <source>
        <dbReference type="ARBA" id="ARBA00022475"/>
    </source>
</evidence>
<keyword evidence="5 6" id="KW-0472">Membrane</keyword>